<dbReference type="PANTHER" id="PTHR43370:SF2">
    <property type="entry name" value="ABC TRANSPORTER PERMEASE PROTEIN"/>
    <property type="match status" value="1"/>
</dbReference>
<keyword evidence="4 6" id="KW-1133">Transmembrane helix</keyword>
<evidence type="ECO:0000256" key="1">
    <source>
        <dbReference type="ARBA" id="ARBA00004651"/>
    </source>
</evidence>
<reference evidence="7 8" key="1">
    <citation type="journal article" date="2019" name="Nat. Microbiol.">
        <title>Mediterranean grassland soil C-N compound turnover is dependent on rainfall and depth, and is mediated by genomically divergent microorganisms.</title>
        <authorList>
            <person name="Diamond S."/>
            <person name="Andeer P.F."/>
            <person name="Li Z."/>
            <person name="Crits-Christoph A."/>
            <person name="Burstein D."/>
            <person name="Anantharaman K."/>
            <person name="Lane K.R."/>
            <person name="Thomas B.C."/>
            <person name="Pan C."/>
            <person name="Northen T.R."/>
            <person name="Banfield J.F."/>
        </authorList>
    </citation>
    <scope>NUCLEOTIDE SEQUENCE [LARGE SCALE GENOMIC DNA]</scope>
    <source>
        <strain evidence="7">NP_3</strain>
    </source>
</reference>
<protein>
    <submittedName>
        <fullName evidence="7">ABC transporter permease</fullName>
    </submittedName>
</protein>
<evidence type="ECO:0000313" key="7">
    <source>
        <dbReference type="EMBL" id="TMI86935.1"/>
    </source>
</evidence>
<evidence type="ECO:0000256" key="6">
    <source>
        <dbReference type="SAM" id="Phobius"/>
    </source>
</evidence>
<gene>
    <name evidence="7" type="ORF">E6H00_17105</name>
</gene>
<organism evidence="7 8">
    <name type="scientific">Candidatus Segetimicrobium genomatis</name>
    <dbReference type="NCBI Taxonomy" id="2569760"/>
    <lineage>
        <taxon>Bacteria</taxon>
        <taxon>Bacillati</taxon>
        <taxon>Candidatus Sysuimicrobiota</taxon>
        <taxon>Candidatus Sysuimicrobiia</taxon>
        <taxon>Candidatus Sysuimicrobiales</taxon>
        <taxon>Candidatus Segetimicrobiaceae</taxon>
        <taxon>Candidatus Segetimicrobium</taxon>
    </lineage>
</organism>
<comment type="subcellular location">
    <subcellularLocation>
        <location evidence="1">Cell membrane</location>
        <topology evidence="1">Multi-pass membrane protein</topology>
    </subcellularLocation>
</comment>
<evidence type="ECO:0000256" key="3">
    <source>
        <dbReference type="ARBA" id="ARBA00022692"/>
    </source>
</evidence>
<evidence type="ECO:0000256" key="2">
    <source>
        <dbReference type="ARBA" id="ARBA00022475"/>
    </source>
</evidence>
<evidence type="ECO:0000256" key="4">
    <source>
        <dbReference type="ARBA" id="ARBA00022989"/>
    </source>
</evidence>
<keyword evidence="5 6" id="KW-0472">Membrane</keyword>
<dbReference type="PANTHER" id="PTHR43370">
    <property type="entry name" value="SUGAR ABC TRANSPORTER INTEGRAL MEMBRANE PROTEIN-RELATED"/>
    <property type="match status" value="1"/>
</dbReference>
<name>A0A537JTT0_9BACT</name>
<accession>A0A537JTT0</accession>
<evidence type="ECO:0000256" key="5">
    <source>
        <dbReference type="ARBA" id="ARBA00023136"/>
    </source>
</evidence>
<proteinExistence type="predicted"/>
<dbReference type="Pfam" id="PF02653">
    <property type="entry name" value="BPD_transp_2"/>
    <property type="match status" value="1"/>
</dbReference>
<sequence>LRGLGERPAAAFARGVDVIRMRYLYTLIGGALVGLGGASFSLAVKPGWSRPYGIEGTGWIVPALVVFGNWDPLRAAAGAYLFVL</sequence>
<dbReference type="GO" id="GO:0005886">
    <property type="term" value="C:plasma membrane"/>
    <property type="evidence" value="ECO:0007669"/>
    <property type="project" value="UniProtKB-SubCell"/>
</dbReference>
<dbReference type="AlphaFoldDB" id="A0A537JTT0"/>
<dbReference type="EMBL" id="VBAK01000173">
    <property type="protein sequence ID" value="TMI86935.1"/>
    <property type="molecule type" value="Genomic_DNA"/>
</dbReference>
<feature type="non-terminal residue" evidence="7">
    <location>
        <position position="1"/>
    </location>
</feature>
<dbReference type="GO" id="GO:0022857">
    <property type="term" value="F:transmembrane transporter activity"/>
    <property type="evidence" value="ECO:0007669"/>
    <property type="project" value="InterPro"/>
</dbReference>
<keyword evidence="2" id="KW-1003">Cell membrane</keyword>
<evidence type="ECO:0000313" key="8">
    <source>
        <dbReference type="Proteomes" id="UP000318509"/>
    </source>
</evidence>
<comment type="caution">
    <text evidence="7">The sequence shown here is derived from an EMBL/GenBank/DDBJ whole genome shotgun (WGS) entry which is preliminary data.</text>
</comment>
<dbReference type="InterPro" id="IPR001851">
    <property type="entry name" value="ABC_transp_permease"/>
</dbReference>
<dbReference type="Proteomes" id="UP000318509">
    <property type="component" value="Unassembled WGS sequence"/>
</dbReference>
<feature type="transmembrane region" description="Helical" evidence="6">
    <location>
        <begin position="23"/>
        <end position="44"/>
    </location>
</feature>
<keyword evidence="3 6" id="KW-0812">Transmembrane</keyword>
<feature type="non-terminal residue" evidence="7">
    <location>
        <position position="84"/>
    </location>
</feature>